<dbReference type="Proteomes" id="UP000023152">
    <property type="component" value="Unassembled WGS sequence"/>
</dbReference>
<name>X6MDW9_RETFI</name>
<dbReference type="AlphaFoldDB" id="X6MDW9"/>
<proteinExistence type="predicted"/>
<evidence type="ECO:0000313" key="2">
    <source>
        <dbReference type="Proteomes" id="UP000023152"/>
    </source>
</evidence>
<comment type="caution">
    <text evidence="1">The sequence shown here is derived from an EMBL/GenBank/DDBJ whole genome shotgun (WGS) entry which is preliminary data.</text>
</comment>
<protein>
    <submittedName>
        <fullName evidence="1">Uncharacterized protein</fullName>
    </submittedName>
</protein>
<evidence type="ECO:0000313" key="1">
    <source>
        <dbReference type="EMBL" id="ETO11235.1"/>
    </source>
</evidence>
<dbReference type="EMBL" id="ASPP01022628">
    <property type="protein sequence ID" value="ETO11235.1"/>
    <property type="molecule type" value="Genomic_DNA"/>
</dbReference>
<reference evidence="1 2" key="1">
    <citation type="journal article" date="2013" name="Curr. Biol.">
        <title>The Genome of the Foraminiferan Reticulomyxa filosa.</title>
        <authorList>
            <person name="Glockner G."/>
            <person name="Hulsmann N."/>
            <person name="Schleicher M."/>
            <person name="Noegel A.A."/>
            <person name="Eichinger L."/>
            <person name="Gallinger C."/>
            <person name="Pawlowski J."/>
            <person name="Sierra R."/>
            <person name="Euteneuer U."/>
            <person name="Pillet L."/>
            <person name="Moustafa A."/>
            <person name="Platzer M."/>
            <person name="Groth M."/>
            <person name="Szafranski K."/>
            <person name="Schliwa M."/>
        </authorList>
    </citation>
    <scope>NUCLEOTIDE SEQUENCE [LARGE SCALE GENOMIC DNA]</scope>
</reference>
<organism evidence="1 2">
    <name type="scientific">Reticulomyxa filosa</name>
    <dbReference type="NCBI Taxonomy" id="46433"/>
    <lineage>
        <taxon>Eukaryota</taxon>
        <taxon>Sar</taxon>
        <taxon>Rhizaria</taxon>
        <taxon>Retaria</taxon>
        <taxon>Foraminifera</taxon>
        <taxon>Monothalamids</taxon>
        <taxon>Reticulomyxidae</taxon>
        <taxon>Reticulomyxa</taxon>
    </lineage>
</organism>
<feature type="non-terminal residue" evidence="1">
    <location>
        <position position="1"/>
    </location>
</feature>
<keyword evidence="2" id="KW-1185">Reference proteome</keyword>
<gene>
    <name evidence="1" type="ORF">RFI_26141</name>
</gene>
<accession>X6MDW9</accession>
<sequence>IIGIINMIIFNYYICGNVINGGSINKSCMYYFAVNDYFSVFDYKHRTIMLFDQNKLKIKLLQLGNPNKSSLEFNVSIQWYNDIDIDDTHAKWVRSQLYLALPHNELFDRDDLSNWYQLMKAKTYKCHYQLSNKNYQLFEFNSFHVIWKDQSDNITNKEPLSPYSITFKQGKKHDRKSLLIFC</sequence>